<dbReference type="Gene3D" id="3.50.50.60">
    <property type="entry name" value="FAD/NAD(P)-binding domain"/>
    <property type="match status" value="1"/>
</dbReference>
<accession>A0ABU3ZJ90</accession>
<keyword evidence="2" id="KW-1185">Reference proteome</keyword>
<dbReference type="Pfam" id="PF13450">
    <property type="entry name" value="NAD_binding_8"/>
    <property type="match status" value="1"/>
</dbReference>
<protein>
    <submittedName>
        <fullName evidence="1">FAD-dependent oxidoreductase</fullName>
    </submittedName>
</protein>
<dbReference type="InterPro" id="IPR036188">
    <property type="entry name" value="FAD/NAD-bd_sf"/>
</dbReference>
<name>A0ABU3ZJ90_9GAMM</name>
<reference evidence="1 2" key="1">
    <citation type="submission" date="2023-10" db="EMBL/GenBank/DDBJ databases">
        <title>Marine bacteria isolated from horseshoe crab.</title>
        <authorList>
            <person name="Cheng T.H."/>
        </authorList>
    </citation>
    <scope>NUCLEOTIDE SEQUENCE [LARGE SCALE GENOMIC DNA]</scope>
    <source>
        <strain evidence="1 2">HSC6</strain>
    </source>
</reference>
<comment type="caution">
    <text evidence="1">The sequence shown here is derived from an EMBL/GenBank/DDBJ whole genome shotgun (WGS) entry which is preliminary data.</text>
</comment>
<evidence type="ECO:0000313" key="2">
    <source>
        <dbReference type="Proteomes" id="UP001186452"/>
    </source>
</evidence>
<organism evidence="1 2">
    <name type="scientific">Photobacterium rosenbergii</name>
    <dbReference type="NCBI Taxonomy" id="294936"/>
    <lineage>
        <taxon>Bacteria</taxon>
        <taxon>Pseudomonadati</taxon>
        <taxon>Pseudomonadota</taxon>
        <taxon>Gammaproteobacteria</taxon>
        <taxon>Vibrionales</taxon>
        <taxon>Vibrionaceae</taxon>
        <taxon>Photobacterium</taxon>
    </lineage>
</organism>
<dbReference type="RefSeq" id="WP_317522946.1">
    <property type="nucleotide sequence ID" value="NZ_JAWJZI010000005.1"/>
</dbReference>
<sequence>MKEQAKPHNHHPSLSVGIIGGGIAGSTIALRLAELGINVEIFEEGTSLVNGPPICHLHAGGNLYREISDEQCIALLQQSIDSLKIFPHTVNIRPTVIATPKHDKGEPDALIPRLEKLQSFYQQLVNEDPANQVIGKPASYFKLYYQEDLEALSKLGMPSCPVSFDDWMIPVARNLDLDQFKYPLVLVQEYGWSVFRLAATANLALNKLPTSRVHTQSKVTHVSQYADSSWQIEYQKYDTNCQDHVTHHLNVDYLINACGFQTGVIDDMAKQQRSRLVEFKAAYVTQWPDCQGSWPEVIFHGERGTPDGMAQLTPYPDGYFQLHGMTEDITLFKQGLVKSTSHSAQPKLSDSFIRKIKSGWDNNEVDTRTTRAIKHMSRFVPTYQSAQVGGKPLFGAQQVPGDDITLRAADVSFAGNRYARTEIVKASSALSAANSIVKQLQHDGLFALHNSNASQSIEQSFPVTRSLSAHDVEAYAIQLAQERDYPEALAKTLSFDLES</sequence>
<dbReference type="SUPFAM" id="SSF51905">
    <property type="entry name" value="FAD/NAD(P)-binding domain"/>
    <property type="match status" value="1"/>
</dbReference>
<dbReference type="Proteomes" id="UP001186452">
    <property type="component" value="Unassembled WGS sequence"/>
</dbReference>
<gene>
    <name evidence="1" type="ORF">R2X38_14250</name>
</gene>
<evidence type="ECO:0000313" key="1">
    <source>
        <dbReference type="EMBL" id="MDV5170162.1"/>
    </source>
</evidence>
<proteinExistence type="predicted"/>
<dbReference type="EMBL" id="JAWJZI010000005">
    <property type="protein sequence ID" value="MDV5170162.1"/>
    <property type="molecule type" value="Genomic_DNA"/>
</dbReference>